<comment type="caution">
    <text evidence="2">The sequence shown here is derived from an EMBL/GenBank/DDBJ whole genome shotgun (WGS) entry which is preliminary data.</text>
</comment>
<keyword evidence="3" id="KW-1185">Reference proteome</keyword>
<dbReference type="EMBL" id="CAXIEN010000454">
    <property type="protein sequence ID" value="CAL1298081.1"/>
    <property type="molecule type" value="Genomic_DNA"/>
</dbReference>
<sequence length="118" mass="12774">MRPDLGEMPLPSSNEAWPASKENTGRTLWRVARVKFVPRHTSSVLEGELSPIVTFSDTIISEARSPTGGEDKGRSCSENEGPLCPQTLRDDSHLIKIGTRVRLGMSCSPVTPGLSPTT</sequence>
<dbReference type="Proteomes" id="UP001497382">
    <property type="component" value="Unassembled WGS sequence"/>
</dbReference>
<gene>
    <name evidence="2" type="ORF">LARSCL_LOCUS20688</name>
</gene>
<protein>
    <submittedName>
        <fullName evidence="2">Uncharacterized protein</fullName>
    </submittedName>
</protein>
<dbReference type="AlphaFoldDB" id="A0AAV2BP71"/>
<organism evidence="2 3">
    <name type="scientific">Larinioides sclopetarius</name>
    <dbReference type="NCBI Taxonomy" id="280406"/>
    <lineage>
        <taxon>Eukaryota</taxon>
        <taxon>Metazoa</taxon>
        <taxon>Ecdysozoa</taxon>
        <taxon>Arthropoda</taxon>
        <taxon>Chelicerata</taxon>
        <taxon>Arachnida</taxon>
        <taxon>Araneae</taxon>
        <taxon>Araneomorphae</taxon>
        <taxon>Entelegynae</taxon>
        <taxon>Araneoidea</taxon>
        <taxon>Araneidae</taxon>
        <taxon>Larinioides</taxon>
    </lineage>
</organism>
<proteinExistence type="predicted"/>
<evidence type="ECO:0000313" key="2">
    <source>
        <dbReference type="EMBL" id="CAL1298081.1"/>
    </source>
</evidence>
<feature type="region of interest" description="Disordered" evidence="1">
    <location>
        <begin position="1"/>
        <end position="22"/>
    </location>
</feature>
<evidence type="ECO:0000256" key="1">
    <source>
        <dbReference type="SAM" id="MobiDB-lite"/>
    </source>
</evidence>
<feature type="region of interest" description="Disordered" evidence="1">
    <location>
        <begin position="61"/>
        <end position="87"/>
    </location>
</feature>
<reference evidence="2 3" key="1">
    <citation type="submission" date="2024-04" db="EMBL/GenBank/DDBJ databases">
        <authorList>
            <person name="Rising A."/>
            <person name="Reimegard J."/>
            <person name="Sonavane S."/>
            <person name="Akerstrom W."/>
            <person name="Nylinder S."/>
            <person name="Hedman E."/>
            <person name="Kallberg Y."/>
        </authorList>
    </citation>
    <scope>NUCLEOTIDE SEQUENCE [LARGE SCALE GENOMIC DNA]</scope>
</reference>
<accession>A0AAV2BP71</accession>
<name>A0AAV2BP71_9ARAC</name>
<evidence type="ECO:0000313" key="3">
    <source>
        <dbReference type="Proteomes" id="UP001497382"/>
    </source>
</evidence>
<feature type="compositionally biased region" description="Polar residues" evidence="1">
    <location>
        <begin position="11"/>
        <end position="22"/>
    </location>
</feature>